<evidence type="ECO:0000256" key="3">
    <source>
        <dbReference type="ARBA" id="ARBA00022989"/>
    </source>
</evidence>
<keyword evidence="4 5" id="KW-0472">Membrane</keyword>
<dbReference type="AlphaFoldDB" id="A0LVN2"/>
<dbReference type="Pfam" id="PF07690">
    <property type="entry name" value="MFS_1"/>
    <property type="match status" value="1"/>
</dbReference>
<feature type="transmembrane region" description="Helical" evidence="5">
    <location>
        <begin position="253"/>
        <end position="278"/>
    </location>
</feature>
<reference evidence="7 8" key="1">
    <citation type="journal article" date="2009" name="Genome Res.">
        <title>Complete genome of the cellulolytic thermophile Acidothermus cellulolyticus 11B provides insights into its ecophysiological and evolutionary adaptations.</title>
        <authorList>
            <person name="Barabote R.D."/>
            <person name="Xie G."/>
            <person name="Leu D.H."/>
            <person name="Normand P."/>
            <person name="Necsulea A."/>
            <person name="Daubin V."/>
            <person name="Medigue C."/>
            <person name="Adney W.S."/>
            <person name="Xu X.C."/>
            <person name="Lapidus A."/>
            <person name="Parales R.E."/>
            <person name="Detter C."/>
            <person name="Pujic P."/>
            <person name="Bruce D."/>
            <person name="Lavire C."/>
            <person name="Challacombe J.F."/>
            <person name="Brettin T.S."/>
            <person name="Berry A.M."/>
        </authorList>
    </citation>
    <scope>NUCLEOTIDE SEQUENCE [LARGE SCALE GENOMIC DNA]</scope>
    <source>
        <strain evidence="8">ATCC 43068 / DSM 8971 / 11B</strain>
    </source>
</reference>
<protein>
    <submittedName>
        <fullName evidence="7">Major facilitator superfamily MFS_1</fullName>
    </submittedName>
</protein>
<evidence type="ECO:0000313" key="7">
    <source>
        <dbReference type="EMBL" id="ABK53492.1"/>
    </source>
</evidence>
<feature type="transmembrane region" description="Helical" evidence="5">
    <location>
        <begin position="86"/>
        <end position="107"/>
    </location>
</feature>
<feature type="transmembrane region" description="Helical" evidence="5">
    <location>
        <begin position="284"/>
        <end position="307"/>
    </location>
</feature>
<dbReference type="GO" id="GO:0022857">
    <property type="term" value="F:transmembrane transporter activity"/>
    <property type="evidence" value="ECO:0007669"/>
    <property type="project" value="InterPro"/>
</dbReference>
<organism evidence="7 8">
    <name type="scientific">Acidothermus cellulolyticus (strain ATCC 43068 / DSM 8971 / 11B)</name>
    <dbReference type="NCBI Taxonomy" id="351607"/>
    <lineage>
        <taxon>Bacteria</taxon>
        <taxon>Bacillati</taxon>
        <taxon>Actinomycetota</taxon>
        <taxon>Actinomycetes</taxon>
        <taxon>Acidothermales</taxon>
        <taxon>Acidothermaceae</taxon>
        <taxon>Acidothermus</taxon>
    </lineage>
</organism>
<evidence type="ECO:0000256" key="4">
    <source>
        <dbReference type="ARBA" id="ARBA00023136"/>
    </source>
</evidence>
<evidence type="ECO:0000256" key="2">
    <source>
        <dbReference type="ARBA" id="ARBA00022692"/>
    </source>
</evidence>
<feature type="transmembrane region" description="Helical" evidence="5">
    <location>
        <begin position="395"/>
        <end position="414"/>
    </location>
</feature>
<dbReference type="PANTHER" id="PTHR42718:SF39">
    <property type="entry name" value="ACTINORHODIN TRANSPORTER-RELATED"/>
    <property type="match status" value="1"/>
</dbReference>
<dbReference type="Gene3D" id="1.20.1250.20">
    <property type="entry name" value="MFS general substrate transporter like domains"/>
    <property type="match status" value="1"/>
</dbReference>
<dbReference type="InterPro" id="IPR036259">
    <property type="entry name" value="MFS_trans_sf"/>
</dbReference>
<keyword evidence="8" id="KW-1185">Reference proteome</keyword>
<feature type="transmembrane region" description="Helical" evidence="5">
    <location>
        <begin position="319"/>
        <end position="338"/>
    </location>
</feature>
<feature type="transmembrane region" description="Helical" evidence="5">
    <location>
        <begin position="119"/>
        <end position="143"/>
    </location>
</feature>
<dbReference type="Gene3D" id="1.20.1720.10">
    <property type="entry name" value="Multidrug resistance protein D"/>
    <property type="match status" value="1"/>
</dbReference>
<dbReference type="HOGENOM" id="CLU_000960_28_2_11"/>
<feature type="transmembrane region" description="Helical" evidence="5">
    <location>
        <begin position="434"/>
        <end position="454"/>
    </location>
</feature>
<feature type="domain" description="Major facilitator superfamily (MFS) profile" evidence="6">
    <location>
        <begin position="1"/>
        <end position="446"/>
    </location>
</feature>
<proteinExistence type="predicted"/>
<name>A0LVN2_ACIC1</name>
<feature type="transmembrane region" description="Helical" evidence="5">
    <location>
        <begin position="26"/>
        <end position="44"/>
    </location>
</feature>
<feature type="transmembrane region" description="Helical" evidence="5">
    <location>
        <begin position="344"/>
        <end position="364"/>
    </location>
</feature>
<feature type="transmembrane region" description="Helical" evidence="5">
    <location>
        <begin position="214"/>
        <end position="233"/>
    </location>
</feature>
<dbReference type="InterPro" id="IPR011701">
    <property type="entry name" value="MFS"/>
</dbReference>
<comment type="subcellular location">
    <subcellularLocation>
        <location evidence="1">Cell membrane</location>
        <topology evidence="1">Multi-pass membrane protein</topology>
    </subcellularLocation>
</comment>
<keyword evidence="3 5" id="KW-1133">Transmembrane helix</keyword>
<feature type="transmembrane region" description="Helical" evidence="5">
    <location>
        <begin position="181"/>
        <end position="202"/>
    </location>
</feature>
<dbReference type="CDD" id="cd17321">
    <property type="entry name" value="MFS_MMR_MDR_like"/>
    <property type="match status" value="1"/>
</dbReference>
<dbReference type="KEGG" id="ace:Acel_1720"/>
<feature type="transmembrane region" description="Helical" evidence="5">
    <location>
        <begin position="56"/>
        <end position="74"/>
    </location>
</feature>
<dbReference type="GO" id="GO:0005886">
    <property type="term" value="C:plasma membrane"/>
    <property type="evidence" value="ECO:0007669"/>
    <property type="project" value="UniProtKB-SubCell"/>
</dbReference>
<accession>A0LVN2</accession>
<sequence>MTLLDISIVNVALPSIRTGLSATPSTLQWITAGYSLAFGLSLVPAGRAGDARSRRLVFAFGVALFALASALAGAAPSSGWLVGARIVQGLAGGIVSPQIAGFIQVLFSGRERGKAFGLFGAVVGVSTAIGPLAGGALIAAAGTHDGWRWIFYINVPIGAVTLWLARRYLPRGSMHTERRASLDLPGVLVFAAAMYAVLWPFVEGDQRSLAARPWWLEGLAAVLLAIFVLREAALARRGGEPMVDLRLFRLRSYSFGTTLAGVYFAGFTPLFLVLTVYLQVGLGYSALLAGLTALPFAVGSGAAAGIGGRHVARFGRAQVVAGLCLVLIGLLAMFAVTGHVRHDVGWALLLPLLVAGIGSGTVIAPNQTVTLGEVPRWGSGSAAGVLQTSQRVGSAVGIAAVSALFFADITQAGVLRADTSPHAFEVYAHALRVSILGCVGFVAVAGIVGIADLLSHRGGADRSGSPMSGSAGR</sequence>
<evidence type="ECO:0000256" key="5">
    <source>
        <dbReference type="SAM" id="Phobius"/>
    </source>
</evidence>
<feature type="transmembrane region" description="Helical" evidence="5">
    <location>
        <begin position="149"/>
        <end position="169"/>
    </location>
</feature>
<dbReference type="PROSITE" id="PS50850">
    <property type="entry name" value="MFS"/>
    <property type="match status" value="1"/>
</dbReference>
<keyword evidence="2 5" id="KW-0812">Transmembrane</keyword>
<dbReference type="eggNOG" id="COG0477">
    <property type="taxonomic scope" value="Bacteria"/>
</dbReference>
<dbReference type="SUPFAM" id="SSF103473">
    <property type="entry name" value="MFS general substrate transporter"/>
    <property type="match status" value="1"/>
</dbReference>
<dbReference type="EMBL" id="CP000481">
    <property type="protein sequence ID" value="ABK53492.1"/>
    <property type="molecule type" value="Genomic_DNA"/>
</dbReference>
<dbReference type="PANTHER" id="PTHR42718">
    <property type="entry name" value="MAJOR FACILITATOR SUPERFAMILY MULTIDRUG TRANSPORTER MFSC"/>
    <property type="match status" value="1"/>
</dbReference>
<gene>
    <name evidence="7" type="ordered locus">Acel_1720</name>
</gene>
<dbReference type="Proteomes" id="UP000008221">
    <property type="component" value="Chromosome"/>
</dbReference>
<evidence type="ECO:0000259" key="6">
    <source>
        <dbReference type="PROSITE" id="PS50850"/>
    </source>
</evidence>
<evidence type="ECO:0000256" key="1">
    <source>
        <dbReference type="ARBA" id="ARBA00004651"/>
    </source>
</evidence>
<evidence type="ECO:0000313" key="8">
    <source>
        <dbReference type="Proteomes" id="UP000008221"/>
    </source>
</evidence>
<dbReference type="InParanoid" id="A0LVN2"/>
<dbReference type="InterPro" id="IPR020846">
    <property type="entry name" value="MFS_dom"/>
</dbReference>